<name>A0A2S0HW00_9FLAO</name>
<evidence type="ECO:0000313" key="3">
    <source>
        <dbReference type="Proteomes" id="UP000238442"/>
    </source>
</evidence>
<dbReference type="AlphaFoldDB" id="A0A2S0HW00"/>
<feature type="signal peptide" evidence="1">
    <location>
        <begin position="1"/>
        <end position="22"/>
    </location>
</feature>
<dbReference type="Proteomes" id="UP000238442">
    <property type="component" value="Chromosome"/>
</dbReference>
<dbReference type="PROSITE" id="PS51257">
    <property type="entry name" value="PROKAR_LIPOPROTEIN"/>
    <property type="match status" value="1"/>
</dbReference>
<dbReference type="KEGG" id="aue:C5O00_06275"/>
<organism evidence="2 3">
    <name type="scientific">Pukyongia salina</name>
    <dbReference type="NCBI Taxonomy" id="2094025"/>
    <lineage>
        <taxon>Bacteria</taxon>
        <taxon>Pseudomonadati</taxon>
        <taxon>Bacteroidota</taxon>
        <taxon>Flavobacteriia</taxon>
        <taxon>Flavobacteriales</taxon>
        <taxon>Flavobacteriaceae</taxon>
        <taxon>Pukyongia</taxon>
    </lineage>
</organism>
<sequence length="119" mass="13159">MTLLKTCLAIATIFVISCNSTSKTTAEDASTDTEASAMEAKKMMEAGFKKAVIVSSKAEGDCPYVLKMEENNNLLDPINLEEGMKKDGLKVWVTYQGLRMMNRCEKANPVSIVEIEMRN</sequence>
<evidence type="ECO:0000256" key="1">
    <source>
        <dbReference type="SAM" id="SignalP"/>
    </source>
</evidence>
<dbReference type="OrthoDB" id="1162264at2"/>
<protein>
    <submittedName>
        <fullName evidence="2">Uncharacterized protein</fullName>
    </submittedName>
</protein>
<proteinExistence type="predicted"/>
<evidence type="ECO:0000313" key="2">
    <source>
        <dbReference type="EMBL" id="AVI50798.1"/>
    </source>
</evidence>
<keyword evidence="3" id="KW-1185">Reference proteome</keyword>
<accession>A0A2S0HW00</accession>
<dbReference type="EMBL" id="CP027062">
    <property type="protein sequence ID" value="AVI50798.1"/>
    <property type="molecule type" value="Genomic_DNA"/>
</dbReference>
<gene>
    <name evidence="2" type="ORF">C5O00_06275</name>
</gene>
<dbReference type="RefSeq" id="WP_105215906.1">
    <property type="nucleotide sequence ID" value="NZ_CP027062.1"/>
</dbReference>
<feature type="chain" id="PRO_5015566028" evidence="1">
    <location>
        <begin position="23"/>
        <end position="119"/>
    </location>
</feature>
<keyword evidence="1" id="KW-0732">Signal</keyword>
<reference evidence="2 3" key="1">
    <citation type="submission" date="2018-02" db="EMBL/GenBank/DDBJ databases">
        <title>Genomic analysis of the strain RR4-38 isolated from a seawater recirculating aquaculture system.</title>
        <authorList>
            <person name="Kim Y.-S."/>
            <person name="Jang Y.H."/>
            <person name="Kim K.-H."/>
        </authorList>
    </citation>
    <scope>NUCLEOTIDE SEQUENCE [LARGE SCALE GENOMIC DNA]</scope>
    <source>
        <strain evidence="2 3">RR4-38</strain>
    </source>
</reference>